<organism evidence="1 2">
    <name type="scientific">Agrococcus baldri</name>
    <dbReference type="NCBI Taxonomy" id="153730"/>
    <lineage>
        <taxon>Bacteria</taxon>
        <taxon>Bacillati</taxon>
        <taxon>Actinomycetota</taxon>
        <taxon>Actinomycetes</taxon>
        <taxon>Micrococcales</taxon>
        <taxon>Microbacteriaceae</taxon>
        <taxon>Agrococcus</taxon>
    </lineage>
</organism>
<dbReference type="Proteomes" id="UP000198506">
    <property type="component" value="Unassembled WGS sequence"/>
</dbReference>
<accession>A0AA94HK39</accession>
<comment type="caution">
    <text evidence="1">The sequence shown here is derived from an EMBL/GenBank/DDBJ whole genome shotgun (WGS) entry which is preliminary data.</text>
</comment>
<proteinExistence type="predicted"/>
<evidence type="ECO:0000313" key="2">
    <source>
        <dbReference type="Proteomes" id="UP000198506"/>
    </source>
</evidence>
<dbReference type="AlphaFoldDB" id="A0AA94HK39"/>
<keyword evidence="2" id="KW-1185">Reference proteome</keyword>
<dbReference type="Gene3D" id="3.40.960.10">
    <property type="entry name" value="VSR Endonuclease"/>
    <property type="match status" value="1"/>
</dbReference>
<gene>
    <name evidence="1" type="ORF">SAMN04487783_0245</name>
</gene>
<dbReference type="EMBL" id="FOZN01000001">
    <property type="protein sequence ID" value="SFR98586.1"/>
    <property type="molecule type" value="Genomic_DNA"/>
</dbReference>
<reference evidence="1 2" key="1">
    <citation type="submission" date="2016-10" db="EMBL/GenBank/DDBJ databases">
        <authorList>
            <person name="Varghese N."/>
            <person name="Submissions S."/>
        </authorList>
    </citation>
    <scope>NUCLEOTIDE SEQUENCE [LARGE SCALE GENOMIC DNA]</scope>
    <source>
        <strain evidence="1 2">IAM 15147</strain>
    </source>
</reference>
<evidence type="ECO:0000313" key="1">
    <source>
        <dbReference type="EMBL" id="SFR98586.1"/>
    </source>
</evidence>
<name>A0AA94HK39_9MICO</name>
<protein>
    <recommendedName>
        <fullName evidence="3">DUF559 domain-containing protein</fullName>
    </recommendedName>
</protein>
<dbReference type="InterPro" id="IPR011335">
    <property type="entry name" value="Restrct_endonuc-II-like"/>
</dbReference>
<sequence length="248" mass="27317">MLPHQAFAGRTAARLWGLPLAQRWTAEEPLDVARPHDAYRSRVKGTREVVVAAGRLTTLEIDGLRVLSPAATALTLGRELHHEHLVQVVDALLTPAKRYPELRLPREPGAACMTRAELDDFLRRCAGLSGVVALRAAAADARAGAESRFETITRLLIVEAGLPEPVVHPSVVVDGIELHPDLGYPELKIAIEYEGDGHRDEQRWGQDIDRYARLEAAGWIIVRITKADLPRRGARLVERVATALARRG</sequence>
<evidence type="ECO:0008006" key="3">
    <source>
        <dbReference type="Google" id="ProtNLM"/>
    </source>
</evidence>
<dbReference type="SUPFAM" id="SSF52980">
    <property type="entry name" value="Restriction endonuclease-like"/>
    <property type="match status" value="1"/>
</dbReference>